<organism evidence="1 2">
    <name type="scientific">Pseudescherichia vulneris NBRC 102420</name>
    <dbReference type="NCBI Taxonomy" id="1115515"/>
    <lineage>
        <taxon>Bacteria</taxon>
        <taxon>Pseudomonadati</taxon>
        <taxon>Pseudomonadota</taxon>
        <taxon>Gammaproteobacteria</taxon>
        <taxon>Enterobacterales</taxon>
        <taxon>Enterobacteriaceae</taxon>
        <taxon>Pseudescherichia</taxon>
    </lineage>
</organism>
<dbReference type="OrthoDB" id="6428913at2"/>
<dbReference type="Proteomes" id="UP000029462">
    <property type="component" value="Unassembled WGS sequence"/>
</dbReference>
<name>A0A090VAJ3_PSEVU</name>
<evidence type="ECO:0000313" key="1">
    <source>
        <dbReference type="EMBL" id="GAL60354.1"/>
    </source>
</evidence>
<dbReference type="RefSeq" id="WP_072015324.1">
    <property type="nucleotide sequence ID" value="NZ_BBMZ01000036.1"/>
</dbReference>
<comment type="caution">
    <text evidence="1">The sequence shown here is derived from an EMBL/GenBank/DDBJ whole genome shotgun (WGS) entry which is preliminary data.</text>
</comment>
<reference evidence="1 2" key="1">
    <citation type="submission" date="2014-09" db="EMBL/GenBank/DDBJ databases">
        <title>Whole genome shotgun sequence of Escherichia vulneris NBRC 102420.</title>
        <authorList>
            <person name="Yoshida Y."/>
            <person name="Hosoyama A."/>
            <person name="Tsuchikane K."/>
            <person name="Ohji S."/>
            <person name="Ichikawa N."/>
            <person name="Kimura A."/>
            <person name="Yamazoe A."/>
            <person name="Ezaki T."/>
            <person name="Fujita N."/>
        </authorList>
    </citation>
    <scope>NUCLEOTIDE SEQUENCE [LARGE SCALE GENOMIC DNA]</scope>
    <source>
        <strain evidence="1 2">NBRC 102420</strain>
    </source>
</reference>
<accession>A0A090VAJ3</accession>
<dbReference type="STRING" id="1115515.EV102420_36_00290"/>
<sequence>MWFDNALGKEKIKFMFGGELSLQSIEVSSFSFERFSDVTFQFYSRNIPSSYPEKWNECEFNALSVIITFGGVIELDVKGNGIGFICSPEIFSSETHSGIKICSNQLSINCKSRFLTIVSITPYLDERWD</sequence>
<dbReference type="EMBL" id="BBMZ01000036">
    <property type="protein sequence ID" value="GAL60354.1"/>
    <property type="molecule type" value="Genomic_DNA"/>
</dbReference>
<evidence type="ECO:0008006" key="3">
    <source>
        <dbReference type="Google" id="ProtNLM"/>
    </source>
</evidence>
<dbReference type="eggNOG" id="ENOG5032TQ7">
    <property type="taxonomic scope" value="Bacteria"/>
</dbReference>
<gene>
    <name evidence="1" type="ORF">EV102420_36_00290</name>
</gene>
<dbReference type="Pfam" id="PF15594">
    <property type="entry name" value="Imm50"/>
    <property type="match status" value="1"/>
</dbReference>
<proteinExistence type="predicted"/>
<keyword evidence="2" id="KW-1185">Reference proteome</keyword>
<dbReference type="InterPro" id="IPR028957">
    <property type="entry name" value="Imm50"/>
</dbReference>
<dbReference type="AlphaFoldDB" id="A0A090VAJ3"/>
<protein>
    <recommendedName>
        <fullName evidence="3">Immunity protein 50</fullName>
    </recommendedName>
</protein>
<evidence type="ECO:0000313" key="2">
    <source>
        <dbReference type="Proteomes" id="UP000029462"/>
    </source>
</evidence>